<dbReference type="AlphaFoldDB" id="A0AAV7IRR0"/>
<proteinExistence type="predicted"/>
<accession>A0AAV7IRR0</accession>
<evidence type="ECO:0000313" key="2">
    <source>
        <dbReference type="Proteomes" id="UP000826195"/>
    </source>
</evidence>
<keyword evidence="2" id="KW-1185">Reference proteome</keyword>
<comment type="caution">
    <text evidence="1">The sequence shown here is derived from an EMBL/GenBank/DDBJ whole genome shotgun (WGS) entry which is preliminary data.</text>
</comment>
<reference evidence="1 2" key="1">
    <citation type="journal article" date="2021" name="J. Hered.">
        <title>A chromosome-level genome assembly of the parasitoid wasp, Cotesia glomerata (Hymenoptera: Braconidae).</title>
        <authorList>
            <person name="Pinto B.J."/>
            <person name="Weis J.J."/>
            <person name="Gamble T."/>
            <person name="Ode P.J."/>
            <person name="Paul R."/>
            <person name="Zaspel J.M."/>
        </authorList>
    </citation>
    <scope>NUCLEOTIDE SEQUENCE [LARGE SCALE GENOMIC DNA]</scope>
    <source>
        <strain evidence="1">CgM1</strain>
    </source>
</reference>
<protein>
    <submittedName>
        <fullName evidence="1">Uncharacterized protein</fullName>
    </submittedName>
</protein>
<dbReference type="Proteomes" id="UP000826195">
    <property type="component" value="Unassembled WGS sequence"/>
</dbReference>
<organism evidence="1 2">
    <name type="scientific">Cotesia glomerata</name>
    <name type="common">Lepidopteran parasitic wasp</name>
    <name type="synonym">Apanteles glomeratus</name>
    <dbReference type="NCBI Taxonomy" id="32391"/>
    <lineage>
        <taxon>Eukaryota</taxon>
        <taxon>Metazoa</taxon>
        <taxon>Ecdysozoa</taxon>
        <taxon>Arthropoda</taxon>
        <taxon>Hexapoda</taxon>
        <taxon>Insecta</taxon>
        <taxon>Pterygota</taxon>
        <taxon>Neoptera</taxon>
        <taxon>Endopterygota</taxon>
        <taxon>Hymenoptera</taxon>
        <taxon>Apocrita</taxon>
        <taxon>Ichneumonoidea</taxon>
        <taxon>Braconidae</taxon>
        <taxon>Microgastrinae</taxon>
        <taxon>Cotesia</taxon>
    </lineage>
</organism>
<gene>
    <name evidence="1" type="ORF">KQX54_011293</name>
</gene>
<evidence type="ECO:0000313" key="1">
    <source>
        <dbReference type="EMBL" id="KAH0557750.1"/>
    </source>
</evidence>
<dbReference type="EMBL" id="JAHXZJ010000747">
    <property type="protein sequence ID" value="KAH0557750.1"/>
    <property type="molecule type" value="Genomic_DNA"/>
</dbReference>
<name>A0AAV7IRR0_COTGL</name>
<sequence length="87" mass="10242">MPRIVNCINVMNQLYRQLDSHYFQELDLYRLQTRARLHQIQGNPSDNILAAERNFANQLYSKAHGGYLRLLVNKGSGWLLRLRNVQD</sequence>